<sequence length="872" mass="101686">MNSKKEGKKGKKRKNDTKDQNISGEKPTKKQTNERKNSTHTTSKKVNKHIDTQSELTKTNNMTSFCNSPNTVQEKQPYPTYQQYVQPMQPMQPIPSPGFNQMSPMHGYYNMASQSPGNNMIPQGLPLSQSTMNIGQDTNDKIDSLAQKVDQMFQKLSTLDKIDEKLKKFESSINNLAKNVGTVNKRIDEIEKGMEFVNTSFEVSKTERENLKSTVDEIQINNGEIVTHLDDIRRNLNHLTERHLDLQTRSMRENLVFSGIPHKDEETIEETENIIKNFMYTELKMETTVDFHRAHRFGKETEFRDKKDGRLIKTRPIVCRFKNFKDREIVRSSAKELKGTHYGIQEQFPKEINDKRKMLWPYFKQAREDKKKAYLKRDKLFIDGNEFILPDDDEMETNDGKKNYETQDTNKSIKILTLNVCGIKSKLMYPEFITLLNNYDVVCFDETKLDDLDTVELDNFIFHFKNRKKYSNRKSGGIAFGYKRYLENCITPIQTDCPFVQWFSIDEKIFDLKSSVIFGVIYIPTENSIYTSENALSDIELEFFELQRTNKYICLLGDFNSRTASLQDFNDLVDTDDFLAQNLMDINEFSNVDILDKLGIQRKRHSTDLNVNTYGRKLIQFCKNNNMYIMNGRIGNDEVGKPTSKNTSVVDYAISTADVLYLVENFDVLPFSSLYSDIHCPLELVLNCSNTKQSNVNINVESGENNTYIGKWNHDQVNEYKENLDKESISQLLSFIMTKTENVQNVDKNTIDEIVNEIRDVLLNSARNTFGEFVQKTYGFDYTGGKQNHRDWFNTECRRERRAFRKSKRLYKRYGSRIFKERLRRSNLVENNMYRMSSFLELHNGYDEQEHNEAVSSSQLHADTEDKHSNGN</sequence>
<dbReference type="EMBL" id="CAJPWZ010002024">
    <property type="protein sequence ID" value="CAG2229365.1"/>
    <property type="molecule type" value="Genomic_DNA"/>
</dbReference>
<feature type="region of interest" description="Disordered" evidence="1">
    <location>
        <begin position="850"/>
        <end position="872"/>
    </location>
</feature>
<accession>A0A8S3TEG4</accession>
<name>A0A8S3TEG4_MYTED</name>
<keyword evidence="4" id="KW-1185">Reference proteome</keyword>
<evidence type="ECO:0000313" key="3">
    <source>
        <dbReference type="EMBL" id="CAG2229365.1"/>
    </source>
</evidence>
<evidence type="ECO:0000313" key="4">
    <source>
        <dbReference type="Proteomes" id="UP000683360"/>
    </source>
</evidence>
<organism evidence="3 4">
    <name type="scientific">Mytilus edulis</name>
    <name type="common">Blue mussel</name>
    <dbReference type="NCBI Taxonomy" id="6550"/>
    <lineage>
        <taxon>Eukaryota</taxon>
        <taxon>Metazoa</taxon>
        <taxon>Spiralia</taxon>
        <taxon>Lophotrochozoa</taxon>
        <taxon>Mollusca</taxon>
        <taxon>Bivalvia</taxon>
        <taxon>Autobranchia</taxon>
        <taxon>Pteriomorphia</taxon>
        <taxon>Mytilida</taxon>
        <taxon>Mytiloidea</taxon>
        <taxon>Mytilidae</taxon>
        <taxon>Mytilinae</taxon>
        <taxon>Mytilus</taxon>
    </lineage>
</organism>
<dbReference type="SUPFAM" id="SSF57997">
    <property type="entry name" value="Tropomyosin"/>
    <property type="match status" value="1"/>
</dbReference>
<dbReference type="OrthoDB" id="5971988at2759"/>
<dbReference type="Gene3D" id="3.30.70.1820">
    <property type="entry name" value="L1 transposable element, RRM domain"/>
    <property type="match status" value="1"/>
</dbReference>
<dbReference type="GO" id="GO:0003824">
    <property type="term" value="F:catalytic activity"/>
    <property type="evidence" value="ECO:0007669"/>
    <property type="project" value="InterPro"/>
</dbReference>
<feature type="compositionally biased region" description="Basic and acidic residues" evidence="1">
    <location>
        <begin position="26"/>
        <end position="37"/>
    </location>
</feature>
<dbReference type="Pfam" id="PF03372">
    <property type="entry name" value="Exo_endo_phos"/>
    <property type="match status" value="1"/>
</dbReference>
<feature type="compositionally biased region" description="Basic residues" evidence="1">
    <location>
        <begin position="1"/>
        <end position="15"/>
    </location>
</feature>
<dbReference type="InterPro" id="IPR036691">
    <property type="entry name" value="Endo/exonu/phosph_ase_sf"/>
</dbReference>
<evidence type="ECO:0000259" key="2">
    <source>
        <dbReference type="Pfam" id="PF03372"/>
    </source>
</evidence>
<reference evidence="3" key="1">
    <citation type="submission" date="2021-03" db="EMBL/GenBank/DDBJ databases">
        <authorList>
            <person name="Bekaert M."/>
        </authorList>
    </citation>
    <scope>NUCLEOTIDE SEQUENCE</scope>
</reference>
<feature type="compositionally biased region" description="Basic and acidic residues" evidence="1">
    <location>
        <begin position="862"/>
        <end position="872"/>
    </location>
</feature>
<gene>
    <name evidence="3" type="ORF">MEDL_42286</name>
</gene>
<evidence type="ECO:0000256" key="1">
    <source>
        <dbReference type="SAM" id="MobiDB-lite"/>
    </source>
</evidence>
<dbReference type="SUPFAM" id="SSF56219">
    <property type="entry name" value="DNase I-like"/>
    <property type="match status" value="1"/>
</dbReference>
<dbReference type="InterPro" id="IPR005135">
    <property type="entry name" value="Endo/exonuclease/phosphatase"/>
</dbReference>
<dbReference type="Proteomes" id="UP000683360">
    <property type="component" value="Unassembled WGS sequence"/>
</dbReference>
<feature type="domain" description="Endonuclease/exonuclease/phosphatase" evidence="2">
    <location>
        <begin position="416"/>
        <end position="562"/>
    </location>
</feature>
<dbReference type="Gene3D" id="3.60.10.10">
    <property type="entry name" value="Endonuclease/exonuclease/phosphatase"/>
    <property type="match status" value="1"/>
</dbReference>
<comment type="caution">
    <text evidence="3">The sequence shown here is derived from an EMBL/GenBank/DDBJ whole genome shotgun (WGS) entry which is preliminary data.</text>
</comment>
<protein>
    <recommendedName>
        <fullName evidence="2">Endonuclease/exonuclease/phosphatase domain-containing protein</fullName>
    </recommendedName>
</protein>
<feature type="region of interest" description="Disordered" evidence="1">
    <location>
        <begin position="1"/>
        <end position="76"/>
    </location>
</feature>
<dbReference type="AlphaFoldDB" id="A0A8S3TEG4"/>
<dbReference type="Gene3D" id="1.10.287.950">
    <property type="entry name" value="Methyl-accepting chemotaxis protein"/>
    <property type="match status" value="1"/>
</dbReference>
<proteinExistence type="predicted"/>
<feature type="compositionally biased region" description="Polar residues" evidence="1">
    <location>
        <begin position="53"/>
        <end position="74"/>
    </location>
</feature>